<evidence type="ECO:0000259" key="1">
    <source>
        <dbReference type="Pfam" id="PF04961"/>
    </source>
</evidence>
<dbReference type="Proteomes" id="UP000298381">
    <property type="component" value="Unassembled WGS sequence"/>
</dbReference>
<dbReference type="Gene3D" id="1.20.120.680">
    <property type="entry name" value="Formiminotetrahydrofolate cyclodeaminase monomer, up-and-down helical bundle"/>
    <property type="match status" value="1"/>
</dbReference>
<evidence type="ECO:0000313" key="2">
    <source>
        <dbReference type="EMBL" id="TFZ41314.1"/>
    </source>
</evidence>
<sequence length="212" mass="23469">MLIEKSVKDFIYEVKSDNPTPGGGSVSALAGSLGAALSNMVGNLTIGKGKYEEIPEEKRTLLEINQEKLSFLIDDLLSIIDEDSTAFDDVMKAFKLPKSTEEEKQIRSEKIQLGYKKALEVPLKCAQKCLETLNLQKVFAEYGNVNAITDVGVGTLLAYSGLEGALFNVTINLKSIKDEEYREKIEKAVKESLEKGKELKEEILGIVYKRLS</sequence>
<dbReference type="GO" id="GO:0003824">
    <property type="term" value="F:catalytic activity"/>
    <property type="evidence" value="ECO:0007669"/>
    <property type="project" value="InterPro"/>
</dbReference>
<dbReference type="Pfam" id="PF04961">
    <property type="entry name" value="FTCD_C"/>
    <property type="match status" value="1"/>
</dbReference>
<feature type="domain" description="Cyclodeaminase/cyclohydrolase" evidence="1">
    <location>
        <begin position="6"/>
        <end position="190"/>
    </location>
</feature>
<gene>
    <name evidence="2" type="ORF">E4100_01690</name>
</gene>
<dbReference type="OrthoDB" id="7959174at2"/>
<comment type="caution">
    <text evidence="2">The sequence shown here is derived from an EMBL/GenBank/DDBJ whole genome shotgun (WGS) entry which is preliminary data.</text>
</comment>
<evidence type="ECO:0000313" key="3">
    <source>
        <dbReference type="Proteomes" id="UP000298381"/>
    </source>
</evidence>
<dbReference type="AlphaFoldDB" id="A0A4Z0D8W2"/>
<name>A0A4Z0D8W2_9FIRM</name>
<organism evidence="2 3">
    <name type="scientific">Soehngenia longivitae</name>
    <dbReference type="NCBI Taxonomy" id="2562294"/>
    <lineage>
        <taxon>Bacteria</taxon>
        <taxon>Bacillati</taxon>
        <taxon>Bacillota</taxon>
        <taxon>Tissierellia</taxon>
        <taxon>Tissierellales</taxon>
        <taxon>Tissierellaceae</taxon>
        <taxon>Soehngenia</taxon>
    </lineage>
</organism>
<dbReference type="InterPro" id="IPR036178">
    <property type="entry name" value="Formintransfe-cycloase-like_sf"/>
</dbReference>
<dbReference type="EMBL" id="SRIB01000002">
    <property type="protein sequence ID" value="TFZ41314.1"/>
    <property type="molecule type" value="Genomic_DNA"/>
</dbReference>
<dbReference type="RefSeq" id="WP_135270227.1">
    <property type="nucleotide sequence ID" value="NZ_SRIB01000002.1"/>
</dbReference>
<reference evidence="2 3" key="1">
    <citation type="submission" date="2019-03" db="EMBL/GenBank/DDBJ databases">
        <title>Draft genome sequence data and analysis of a Fermenting Bacterium, Soehngenia longevitae strain 1933PT, isolated from petroleum reservoir in Azerbaijan.</title>
        <authorList>
            <person name="Grouzdev D.S."/>
            <person name="Bidzhieva S.K."/>
            <person name="Sokolova D.S."/>
            <person name="Tourova T.P."/>
            <person name="Poltaraus A.B."/>
            <person name="Nazina T.N."/>
        </authorList>
    </citation>
    <scope>NUCLEOTIDE SEQUENCE [LARGE SCALE GENOMIC DNA]</scope>
    <source>
        <strain evidence="2 3">1933P</strain>
    </source>
</reference>
<proteinExistence type="predicted"/>
<protein>
    <submittedName>
        <fullName evidence="2">Formimidoyltetrahydrofolate cyclodeaminase</fullName>
    </submittedName>
</protein>
<keyword evidence="3" id="KW-1185">Reference proteome</keyword>
<accession>A0A4Z0D8W2</accession>
<dbReference type="SUPFAM" id="SSF101262">
    <property type="entry name" value="Methenyltetrahydrofolate cyclohydrolase-like"/>
    <property type="match status" value="1"/>
</dbReference>
<dbReference type="InterPro" id="IPR007044">
    <property type="entry name" value="Cyclodeamin/CycHdrlase"/>
</dbReference>